<dbReference type="PANTHER" id="PTHR46362">
    <property type="entry name" value="GEM-ASSOCIATED PROTEIN 5"/>
    <property type="match status" value="1"/>
</dbReference>
<name>A0ABN7AGS3_9HEMI</name>
<gene>
    <name evidence="6" type="ORF">NTJ_04261</name>
</gene>
<dbReference type="InterPro" id="IPR015943">
    <property type="entry name" value="WD40/YVTN_repeat-like_dom_sf"/>
</dbReference>
<dbReference type="Pfam" id="PF23770">
    <property type="entry name" value="Beta-prop_RIG_1st"/>
    <property type="match status" value="1"/>
</dbReference>
<reference evidence="6 7" key="1">
    <citation type="submission" date="2023-09" db="EMBL/GenBank/DDBJ databases">
        <title>Nesidiocoris tenuis whole genome shotgun sequence.</title>
        <authorList>
            <person name="Shibata T."/>
            <person name="Shimoda M."/>
            <person name="Kobayashi T."/>
            <person name="Uehara T."/>
        </authorList>
    </citation>
    <scope>NUCLEOTIDE SEQUENCE [LARGE SCALE GENOMIC DNA]</scope>
    <source>
        <strain evidence="6 7">Japan</strain>
    </source>
</reference>
<dbReference type="InterPro" id="IPR052640">
    <property type="entry name" value="Gemin-5"/>
</dbReference>
<keyword evidence="7" id="KW-1185">Reference proteome</keyword>
<dbReference type="InterPro" id="IPR019775">
    <property type="entry name" value="WD40_repeat_CS"/>
</dbReference>
<dbReference type="PROSITE" id="PS00678">
    <property type="entry name" value="WD_REPEATS_1"/>
    <property type="match status" value="1"/>
</dbReference>
<evidence type="ECO:0000256" key="2">
    <source>
        <dbReference type="ARBA" id="ARBA00022737"/>
    </source>
</evidence>
<proteinExistence type="predicted"/>
<dbReference type="PROSITE" id="PS50294">
    <property type="entry name" value="WD_REPEATS_REGION"/>
    <property type="match status" value="3"/>
</dbReference>
<dbReference type="Pfam" id="PF23775">
    <property type="entry name" value="Beta-prop_RIG_2nd"/>
    <property type="match status" value="1"/>
</dbReference>
<dbReference type="InterPro" id="IPR011047">
    <property type="entry name" value="Quinoprotein_ADH-like_sf"/>
</dbReference>
<dbReference type="InterPro" id="IPR056432">
    <property type="entry name" value="Beta-prop_GEMI5_1st"/>
</dbReference>
<dbReference type="InterPro" id="IPR036322">
    <property type="entry name" value="WD40_repeat_dom_sf"/>
</dbReference>
<evidence type="ECO:0000259" key="4">
    <source>
        <dbReference type="Pfam" id="PF23770"/>
    </source>
</evidence>
<dbReference type="PANTHER" id="PTHR46362:SF1">
    <property type="entry name" value="GEM-ASSOCIATED PROTEIN 5"/>
    <property type="match status" value="1"/>
</dbReference>
<feature type="repeat" description="WD" evidence="3">
    <location>
        <begin position="646"/>
        <end position="679"/>
    </location>
</feature>
<evidence type="ECO:0000259" key="5">
    <source>
        <dbReference type="Pfam" id="PF23775"/>
    </source>
</evidence>
<sequence length="714" mass="78096">MTEFVFVPSPNSYAGKILACSDDGAVVAFGAKHEIVLFRPTSSAGGFLDLQTSLIPSAHGDRIVAVAFGPSQVGAYRTHVATASDDGSVRLWDHSTESLILKHSGHGDDEKVVSLDWSIADANMIVSVSDVGSIVVWDLEANKRSRFSLPADAYPLTVDCCPHDRDIVAVGCESGLVVVYNTRDLGSVVHRLSAHETDVVSLSWCPAPHNVLGDEARNDMRAYLLASGAQDRSVHVWRAGSDGRRELTIDLPHEQLTTDGNRSKADSVTHWTCVKWTEPLKLLTSSMFGELLEYDLDRPHSAGKLTPPRLVHGRHWKNLFSIAIPTHSPDKPFVWTWSLDRQIVACHLGTSAIVRMITTFRGAVYCIASSPLDPSFIAIGTYDCKILVWNMTKNVVVPFWNNSYARVKSIAWHPSDVSVLAFGTFDGCIGLLDISKPTTLPKLLPKRHKKSVYTLVWAPPIVEFSDQQIIFALFSVGDGEIIQHNPDMPEKEPIKLSSYLKRCDESTKANPVPNRSGLAWNHDYSLAAIANASGVLYIVKGRTFEHLHTSRAHKKLIQCVVWHPATVTSKTGLSPYNTWLASAGENVCVMNVTSSGVDIIASLNSHTEKIACVAWSPHINGLMITASNDRTSLVWDVVSTAVLARFNAHHGSVLCALPSPCHQDFVITGSVDSTVRVWDSKKFQLSEAGAQETSLSKAVEKCTETSRAPEQLSV</sequence>
<accession>A0ABN7AGS3</accession>
<evidence type="ECO:0000256" key="1">
    <source>
        <dbReference type="ARBA" id="ARBA00022574"/>
    </source>
</evidence>
<feature type="domain" description="Gem-associated protein 5 second beta-propeller" evidence="5">
    <location>
        <begin position="371"/>
        <end position="670"/>
    </location>
</feature>
<dbReference type="InterPro" id="IPR001680">
    <property type="entry name" value="WD40_rpt"/>
</dbReference>
<evidence type="ECO:0000313" key="7">
    <source>
        <dbReference type="Proteomes" id="UP001307889"/>
    </source>
</evidence>
<dbReference type="EMBL" id="AP028910">
    <property type="protein sequence ID" value="BES91453.1"/>
    <property type="molecule type" value="Genomic_DNA"/>
</dbReference>
<evidence type="ECO:0000313" key="6">
    <source>
        <dbReference type="EMBL" id="BES91453.1"/>
    </source>
</evidence>
<dbReference type="InterPro" id="IPR020472">
    <property type="entry name" value="WD40_PAC1"/>
</dbReference>
<dbReference type="SUPFAM" id="SSF50978">
    <property type="entry name" value="WD40 repeat-like"/>
    <property type="match status" value="1"/>
</dbReference>
<dbReference type="SMART" id="SM00320">
    <property type="entry name" value="WD40"/>
    <property type="match status" value="9"/>
</dbReference>
<feature type="repeat" description="WD" evidence="3">
    <location>
        <begin position="603"/>
        <end position="645"/>
    </location>
</feature>
<organism evidence="6 7">
    <name type="scientific">Nesidiocoris tenuis</name>
    <dbReference type="NCBI Taxonomy" id="355587"/>
    <lineage>
        <taxon>Eukaryota</taxon>
        <taxon>Metazoa</taxon>
        <taxon>Ecdysozoa</taxon>
        <taxon>Arthropoda</taxon>
        <taxon>Hexapoda</taxon>
        <taxon>Insecta</taxon>
        <taxon>Pterygota</taxon>
        <taxon>Neoptera</taxon>
        <taxon>Paraneoptera</taxon>
        <taxon>Hemiptera</taxon>
        <taxon>Heteroptera</taxon>
        <taxon>Panheteroptera</taxon>
        <taxon>Cimicomorpha</taxon>
        <taxon>Miridae</taxon>
        <taxon>Dicyphina</taxon>
        <taxon>Nesidiocoris</taxon>
    </lineage>
</organism>
<keyword evidence="2" id="KW-0677">Repeat</keyword>
<dbReference type="Gene3D" id="2.130.10.10">
    <property type="entry name" value="YVTN repeat-like/Quinoprotein amine dehydrogenase"/>
    <property type="match status" value="2"/>
</dbReference>
<feature type="repeat" description="WD" evidence="3">
    <location>
        <begin position="56"/>
        <end position="102"/>
    </location>
</feature>
<keyword evidence="1 3" id="KW-0853">WD repeat</keyword>
<dbReference type="PRINTS" id="PR00320">
    <property type="entry name" value="GPROTEINBRPT"/>
</dbReference>
<dbReference type="InterPro" id="IPR056424">
    <property type="entry name" value="Beta-prop_GEMI5_2nd"/>
</dbReference>
<dbReference type="Proteomes" id="UP001307889">
    <property type="component" value="Chromosome 2"/>
</dbReference>
<evidence type="ECO:0000256" key="3">
    <source>
        <dbReference type="PROSITE-ProRule" id="PRU00221"/>
    </source>
</evidence>
<dbReference type="SUPFAM" id="SSF50998">
    <property type="entry name" value="Quinoprotein alcohol dehydrogenase-like"/>
    <property type="match status" value="1"/>
</dbReference>
<feature type="domain" description="Gem-associated protein 5 first beta-propeller" evidence="4">
    <location>
        <begin position="77"/>
        <end position="207"/>
    </location>
</feature>
<dbReference type="PROSITE" id="PS50082">
    <property type="entry name" value="WD_REPEATS_2"/>
    <property type="match status" value="3"/>
</dbReference>
<protein>
    <submittedName>
        <fullName evidence="6">Gem-associated protein</fullName>
    </submittedName>
</protein>